<evidence type="ECO:0000313" key="1">
    <source>
        <dbReference type="EMBL" id="KAJ8641593.1"/>
    </source>
</evidence>
<organism evidence="1 2">
    <name type="scientific">Persea americana</name>
    <name type="common">Avocado</name>
    <dbReference type="NCBI Taxonomy" id="3435"/>
    <lineage>
        <taxon>Eukaryota</taxon>
        <taxon>Viridiplantae</taxon>
        <taxon>Streptophyta</taxon>
        <taxon>Embryophyta</taxon>
        <taxon>Tracheophyta</taxon>
        <taxon>Spermatophyta</taxon>
        <taxon>Magnoliopsida</taxon>
        <taxon>Magnoliidae</taxon>
        <taxon>Laurales</taxon>
        <taxon>Lauraceae</taxon>
        <taxon>Persea</taxon>
    </lineage>
</organism>
<dbReference type="EMBL" id="CM056813">
    <property type="protein sequence ID" value="KAJ8641593.1"/>
    <property type="molecule type" value="Genomic_DNA"/>
</dbReference>
<comment type="caution">
    <text evidence="1">The sequence shown here is derived from an EMBL/GenBank/DDBJ whole genome shotgun (WGS) entry which is preliminary data.</text>
</comment>
<accession>A0ACC2M813</accession>
<proteinExistence type="predicted"/>
<evidence type="ECO:0000313" key="2">
    <source>
        <dbReference type="Proteomes" id="UP001234297"/>
    </source>
</evidence>
<protein>
    <submittedName>
        <fullName evidence="1">Uncharacterized protein</fullName>
    </submittedName>
</protein>
<reference evidence="1 2" key="1">
    <citation type="journal article" date="2022" name="Hortic Res">
        <title>A haplotype resolved chromosomal level avocado genome allows analysis of novel avocado genes.</title>
        <authorList>
            <person name="Nath O."/>
            <person name="Fletcher S.J."/>
            <person name="Hayward A."/>
            <person name="Shaw L.M."/>
            <person name="Masouleh A.K."/>
            <person name="Furtado A."/>
            <person name="Henry R.J."/>
            <person name="Mitter N."/>
        </authorList>
    </citation>
    <scope>NUCLEOTIDE SEQUENCE [LARGE SCALE GENOMIC DNA]</scope>
    <source>
        <strain evidence="2">cv. Hass</strain>
    </source>
</reference>
<name>A0ACC2M813_PERAE</name>
<keyword evidence="2" id="KW-1185">Reference proteome</keyword>
<dbReference type="Proteomes" id="UP001234297">
    <property type="component" value="Chromosome 5"/>
</dbReference>
<sequence length="150" mass="16744">MALFDCHHSWGHTLAALLTCHCSLKAPLKLDRTAHIPSSPTVLRSTSHQGCLPIHPSLLPHYIIPPPFSASSFPSFEPERDGFHSLSLSLACSRNSKKTATKVCKTWLMLRIYSLLSVTMELGWSRQDLLVMMLRGQYFLALLDDLATLV</sequence>
<gene>
    <name evidence="1" type="ORF">MRB53_018287</name>
</gene>